<accession>A0AAP2Z836</accession>
<proteinExistence type="predicted"/>
<keyword evidence="2" id="KW-0812">Transmembrane</keyword>
<organism evidence="4 5">
    <name type="scientific">Natronosalvus hydrolyticus</name>
    <dbReference type="NCBI Taxonomy" id="2979988"/>
    <lineage>
        <taxon>Archaea</taxon>
        <taxon>Methanobacteriati</taxon>
        <taxon>Methanobacteriota</taxon>
        <taxon>Stenosarchaea group</taxon>
        <taxon>Halobacteria</taxon>
        <taxon>Halobacteriales</taxon>
        <taxon>Natrialbaceae</taxon>
        <taxon>Natronosalvus</taxon>
    </lineage>
</organism>
<dbReference type="RefSeq" id="WP_342808803.1">
    <property type="nucleotide sequence ID" value="NZ_JAOPJZ010000007.1"/>
</dbReference>
<comment type="caution">
    <text evidence="4">The sequence shown here is derived from an EMBL/GenBank/DDBJ whole genome shotgun (WGS) entry which is preliminary data.</text>
</comment>
<evidence type="ECO:0000313" key="4">
    <source>
        <dbReference type="EMBL" id="MCU4752461.1"/>
    </source>
</evidence>
<dbReference type="AlphaFoldDB" id="A0AAP2Z836"/>
<protein>
    <recommendedName>
        <fullName evidence="3">CARDB domain-containing protein</fullName>
    </recommendedName>
</protein>
<evidence type="ECO:0000256" key="1">
    <source>
        <dbReference type="SAM" id="MobiDB-lite"/>
    </source>
</evidence>
<dbReference type="Proteomes" id="UP001321047">
    <property type="component" value="Unassembled WGS sequence"/>
</dbReference>
<name>A0AAP2Z836_9EURY</name>
<feature type="compositionally biased region" description="Low complexity" evidence="1">
    <location>
        <begin position="445"/>
        <end position="455"/>
    </location>
</feature>
<evidence type="ECO:0000256" key="2">
    <source>
        <dbReference type="SAM" id="Phobius"/>
    </source>
</evidence>
<reference evidence="4 5" key="1">
    <citation type="submission" date="2022-09" db="EMBL/GenBank/DDBJ databases">
        <title>Enrichment on poylsaccharides allowed isolation of novel metabolic and taxonomic groups of Haloarchaea.</title>
        <authorList>
            <person name="Sorokin D.Y."/>
            <person name="Elcheninov A.G."/>
            <person name="Khizhniak T.V."/>
            <person name="Kolganova T.V."/>
            <person name="Kublanov I.V."/>
        </authorList>
    </citation>
    <scope>NUCLEOTIDE SEQUENCE [LARGE SCALE GENOMIC DNA]</scope>
    <source>
        <strain evidence="4 5">AArc-curdl1</strain>
    </source>
</reference>
<dbReference type="Pfam" id="PF07705">
    <property type="entry name" value="CARDB"/>
    <property type="match status" value="1"/>
</dbReference>
<sequence>MKRITGLLLATVLLAAGIGATAAGVIPLEETDTVSVGSEDDRQVDALESVDDVIALPGTGPNGDYVVIDEYDRLAIDLTGENPNVAGDGVPPAALTGIDDVLVLEYTGSESTALWIETDDERLDFHTESGSITDEKNAIVLTPDERVSVGFSVEGDDLSAGDQLTASFAVRTTPPTDALYVPYPDATIEVLAPDNTTREVTIEYARSHIELTGDAERFRIGPNASLEEFTVRFDDRGHPSFTIDAETARRDGLVERLPSGAVGIGAYAVEDVDEGKAIRDLEYRFAVDRSWFAKSGVDPTQITVYSDDGERENWTVTETTVVDETPETIFVEARVDTSSRHVLAVETAVLDVTELSVKPTTVTPGEEFTVRATIENLGVASGTDEMAVMVDGDPIGTMTASADADEAVTETFEHTIDEPGEYELRVGNADPVTLVVGNADDTAHTDSSSATSAEDSGTENAGEAETNHDIDGSGELIDEAGAFGPIRVTAVFVAISTSLGTIWLIRRSRY</sequence>
<dbReference type="EMBL" id="JAOPJZ010000007">
    <property type="protein sequence ID" value="MCU4752461.1"/>
    <property type="molecule type" value="Genomic_DNA"/>
</dbReference>
<evidence type="ECO:0000313" key="5">
    <source>
        <dbReference type="Proteomes" id="UP001321047"/>
    </source>
</evidence>
<keyword evidence="2" id="KW-0472">Membrane</keyword>
<keyword evidence="5" id="KW-1185">Reference proteome</keyword>
<dbReference type="InterPro" id="IPR011635">
    <property type="entry name" value="CARDB"/>
</dbReference>
<feature type="domain" description="CARDB" evidence="3">
    <location>
        <begin position="350"/>
        <end position="431"/>
    </location>
</feature>
<feature type="region of interest" description="Disordered" evidence="1">
    <location>
        <begin position="439"/>
        <end position="476"/>
    </location>
</feature>
<evidence type="ECO:0000259" key="3">
    <source>
        <dbReference type="Pfam" id="PF07705"/>
    </source>
</evidence>
<feature type="transmembrane region" description="Helical" evidence="2">
    <location>
        <begin position="486"/>
        <end position="505"/>
    </location>
</feature>
<gene>
    <name evidence="4" type="ORF">OB919_10755</name>
</gene>
<dbReference type="InterPro" id="IPR013783">
    <property type="entry name" value="Ig-like_fold"/>
</dbReference>
<keyword evidence="2" id="KW-1133">Transmembrane helix</keyword>
<dbReference type="Gene3D" id="2.60.40.10">
    <property type="entry name" value="Immunoglobulins"/>
    <property type="match status" value="1"/>
</dbReference>